<evidence type="ECO:0000313" key="2">
    <source>
        <dbReference type="EMBL" id="QHS82071.1"/>
    </source>
</evidence>
<dbReference type="EMBL" id="MN740762">
    <property type="protein sequence ID" value="QHS82071.1"/>
    <property type="molecule type" value="Genomic_DNA"/>
</dbReference>
<protein>
    <submittedName>
        <fullName evidence="2">Uncharacterized protein</fullName>
    </submittedName>
</protein>
<reference evidence="2" key="1">
    <citation type="journal article" date="2020" name="Nature">
        <title>Giant virus diversity and host interactions through global metagenomics.</title>
        <authorList>
            <person name="Schulz F."/>
            <person name="Roux S."/>
            <person name="Paez-Espino D."/>
            <person name="Jungbluth S."/>
            <person name="Walsh D.A."/>
            <person name="Denef V.J."/>
            <person name="McMahon K.D."/>
            <person name="Konstantinidis K.T."/>
            <person name="Eloe-Fadrosh E.A."/>
            <person name="Kyrpides N.C."/>
            <person name="Woyke T."/>
        </authorList>
    </citation>
    <scope>NUCLEOTIDE SEQUENCE</scope>
    <source>
        <strain evidence="2">GVMAG-S-1101165-79</strain>
    </source>
</reference>
<proteinExistence type="predicted"/>
<feature type="compositionally biased region" description="Low complexity" evidence="1">
    <location>
        <begin position="62"/>
        <end position="77"/>
    </location>
</feature>
<accession>A0A6C0ARZ8</accession>
<organism evidence="2">
    <name type="scientific">viral metagenome</name>
    <dbReference type="NCBI Taxonomy" id="1070528"/>
    <lineage>
        <taxon>unclassified sequences</taxon>
        <taxon>metagenomes</taxon>
        <taxon>organismal metagenomes</taxon>
    </lineage>
</organism>
<dbReference type="AlphaFoldDB" id="A0A6C0ARZ8"/>
<feature type="compositionally biased region" description="Basic residues" evidence="1">
    <location>
        <begin position="78"/>
        <end position="90"/>
    </location>
</feature>
<feature type="compositionally biased region" description="Basic residues" evidence="1">
    <location>
        <begin position="124"/>
        <end position="141"/>
    </location>
</feature>
<evidence type="ECO:0000256" key="1">
    <source>
        <dbReference type="SAM" id="MobiDB-lite"/>
    </source>
</evidence>
<name>A0A6C0ARZ8_9ZZZZ</name>
<sequence length="141" mass="15145">MPRKHSRRSMMGGFDFGSFTSSLTNSFNNTTASLTNSASSLGSQASALATSTANKVKNSMGSSSTPSYTATSYLPRVGGKKRRSGSKKMRGGNFTDNSPTSGLAFHAAPFSGETARPNTIVGGKTRKRRKHHKRSKSHRRR</sequence>
<feature type="compositionally biased region" description="Low complexity" evidence="1">
    <location>
        <begin position="27"/>
        <end position="53"/>
    </location>
</feature>
<feature type="region of interest" description="Disordered" evidence="1">
    <location>
        <begin position="27"/>
        <end position="141"/>
    </location>
</feature>